<evidence type="ECO:0000313" key="3">
    <source>
        <dbReference type="Proteomes" id="UP001186944"/>
    </source>
</evidence>
<protein>
    <recommendedName>
        <fullName evidence="1">Ig-like domain-containing protein</fullName>
    </recommendedName>
</protein>
<dbReference type="InterPro" id="IPR013783">
    <property type="entry name" value="Ig-like_fold"/>
</dbReference>
<feature type="domain" description="Ig-like" evidence="1">
    <location>
        <begin position="171"/>
        <end position="293"/>
    </location>
</feature>
<evidence type="ECO:0000313" key="2">
    <source>
        <dbReference type="EMBL" id="KAK3098756.1"/>
    </source>
</evidence>
<dbReference type="InterPro" id="IPR007110">
    <property type="entry name" value="Ig-like_dom"/>
</dbReference>
<dbReference type="AlphaFoldDB" id="A0AA88Y6J4"/>
<dbReference type="SMART" id="SM00409">
    <property type="entry name" value="IG"/>
    <property type="match status" value="1"/>
</dbReference>
<dbReference type="InterPro" id="IPR036179">
    <property type="entry name" value="Ig-like_dom_sf"/>
</dbReference>
<organism evidence="2 3">
    <name type="scientific">Pinctada imbricata</name>
    <name type="common">Atlantic pearl-oyster</name>
    <name type="synonym">Pinctada martensii</name>
    <dbReference type="NCBI Taxonomy" id="66713"/>
    <lineage>
        <taxon>Eukaryota</taxon>
        <taxon>Metazoa</taxon>
        <taxon>Spiralia</taxon>
        <taxon>Lophotrochozoa</taxon>
        <taxon>Mollusca</taxon>
        <taxon>Bivalvia</taxon>
        <taxon>Autobranchia</taxon>
        <taxon>Pteriomorphia</taxon>
        <taxon>Pterioida</taxon>
        <taxon>Pterioidea</taxon>
        <taxon>Pteriidae</taxon>
        <taxon>Pinctada</taxon>
    </lineage>
</organism>
<dbReference type="PROSITE" id="PS51257">
    <property type="entry name" value="PROKAR_LIPOPROTEIN"/>
    <property type="match status" value="1"/>
</dbReference>
<dbReference type="InterPro" id="IPR013098">
    <property type="entry name" value="Ig_I-set"/>
</dbReference>
<gene>
    <name evidence="2" type="ORF">FSP39_022803</name>
</gene>
<dbReference type="SUPFAM" id="SSF48726">
    <property type="entry name" value="Immunoglobulin"/>
    <property type="match status" value="2"/>
</dbReference>
<dbReference type="CDD" id="cd00096">
    <property type="entry name" value="Ig"/>
    <property type="match status" value="1"/>
</dbReference>
<comment type="caution">
    <text evidence="2">The sequence shown here is derived from an EMBL/GenBank/DDBJ whole genome shotgun (WGS) entry which is preliminary data.</text>
</comment>
<dbReference type="Proteomes" id="UP001186944">
    <property type="component" value="Unassembled WGS sequence"/>
</dbReference>
<keyword evidence="3" id="KW-1185">Reference proteome</keyword>
<reference evidence="2" key="1">
    <citation type="submission" date="2019-08" db="EMBL/GenBank/DDBJ databases">
        <title>The improved chromosome-level genome for the pearl oyster Pinctada fucata martensii using PacBio sequencing and Hi-C.</title>
        <authorList>
            <person name="Zheng Z."/>
        </authorList>
    </citation>
    <scope>NUCLEOTIDE SEQUENCE</scope>
    <source>
        <strain evidence="2">ZZ-2019</strain>
        <tissue evidence="2">Adductor muscle</tissue>
    </source>
</reference>
<dbReference type="Pfam" id="PF07679">
    <property type="entry name" value="I-set"/>
    <property type="match status" value="1"/>
</dbReference>
<dbReference type="PROSITE" id="PS50835">
    <property type="entry name" value="IG_LIKE"/>
    <property type="match status" value="1"/>
</dbReference>
<name>A0AA88Y6J4_PINIB</name>
<sequence>MKNIRREVDVVRDYLNQYTAGIACNFLESNVKGVYAHFINITETGSDLGFLINSIPFLAHGQGGVWTIQVDDGGYPPLTDVTNAGFRVVYWSLSCSAADAELPCNHYALPITSIKCSTNIEGYKRYTVVDSAGIDLRIDENGNVFLNKSLSSLRPGLYDVTISVNIQRATPTLVNFTINVEAFRIANFTTEFNSSVKTRDIILNGTNIVLTCDVDVGHPEERVTVEWFLNTSRIRPTPSSRFVLGIESPFPCRRRYTMLIKPITDRDIGTYMCQVRGIYGQNASSLLHIQILSPPQLAIYPVTRSVIYGHRIEITCTILRPKGLAVEFKWLVDSKVVSEMDGIHIKPFTLISVHLCL</sequence>
<evidence type="ECO:0000259" key="1">
    <source>
        <dbReference type="PROSITE" id="PS50835"/>
    </source>
</evidence>
<dbReference type="EMBL" id="VSWD01000007">
    <property type="protein sequence ID" value="KAK3098756.1"/>
    <property type="molecule type" value="Genomic_DNA"/>
</dbReference>
<proteinExistence type="predicted"/>
<dbReference type="InterPro" id="IPR003599">
    <property type="entry name" value="Ig_sub"/>
</dbReference>
<accession>A0AA88Y6J4</accession>
<dbReference type="Gene3D" id="2.60.40.10">
    <property type="entry name" value="Immunoglobulins"/>
    <property type="match status" value="1"/>
</dbReference>